<proteinExistence type="predicted"/>
<dbReference type="PANTHER" id="PTHR22943">
    <property type="entry name" value="7-TRANSMEMBRANE DOMAIN RECEPTOR C.ELEGANS"/>
    <property type="match status" value="1"/>
</dbReference>
<feature type="transmembrane region" description="Helical" evidence="1">
    <location>
        <begin position="86"/>
        <end position="105"/>
    </location>
</feature>
<organism evidence="2 3">
    <name type="scientific">Pristionchus fissidentatus</name>
    <dbReference type="NCBI Taxonomy" id="1538716"/>
    <lineage>
        <taxon>Eukaryota</taxon>
        <taxon>Metazoa</taxon>
        <taxon>Ecdysozoa</taxon>
        <taxon>Nematoda</taxon>
        <taxon>Chromadorea</taxon>
        <taxon>Rhabditida</taxon>
        <taxon>Rhabditina</taxon>
        <taxon>Diplogasteromorpha</taxon>
        <taxon>Diplogasteroidea</taxon>
        <taxon>Neodiplogasteridae</taxon>
        <taxon>Pristionchus</taxon>
    </lineage>
</organism>
<accession>A0AAV5VW23</accession>
<evidence type="ECO:0000256" key="1">
    <source>
        <dbReference type="SAM" id="Phobius"/>
    </source>
</evidence>
<evidence type="ECO:0008006" key="4">
    <source>
        <dbReference type="Google" id="ProtNLM"/>
    </source>
</evidence>
<keyword evidence="1" id="KW-0472">Membrane</keyword>
<keyword evidence="1" id="KW-1133">Transmembrane helix</keyword>
<dbReference type="PANTHER" id="PTHR22943:SF248">
    <property type="entry name" value="SEVEN TM RECEPTOR"/>
    <property type="match status" value="1"/>
</dbReference>
<feature type="transmembrane region" description="Helical" evidence="1">
    <location>
        <begin position="117"/>
        <end position="140"/>
    </location>
</feature>
<keyword evidence="1" id="KW-0812">Transmembrane</keyword>
<feature type="transmembrane region" description="Helical" evidence="1">
    <location>
        <begin position="12"/>
        <end position="35"/>
    </location>
</feature>
<keyword evidence="3" id="KW-1185">Reference proteome</keyword>
<feature type="non-terminal residue" evidence="2">
    <location>
        <position position="1"/>
    </location>
</feature>
<gene>
    <name evidence="2" type="ORF">PFISCL1PPCAC_14017</name>
</gene>
<dbReference type="Pfam" id="PF10319">
    <property type="entry name" value="7TM_GPCR_Srj"/>
    <property type="match status" value="1"/>
</dbReference>
<evidence type="ECO:0000313" key="3">
    <source>
        <dbReference type="Proteomes" id="UP001432322"/>
    </source>
</evidence>
<feature type="transmembrane region" description="Helical" evidence="1">
    <location>
        <begin position="47"/>
        <end position="66"/>
    </location>
</feature>
<protein>
    <recommendedName>
        <fullName evidence="4">G protein-coupled receptor</fullName>
    </recommendedName>
</protein>
<comment type="caution">
    <text evidence="2">The sequence shown here is derived from an EMBL/GenBank/DDBJ whole genome shotgun (WGS) entry which is preliminary data.</text>
</comment>
<name>A0AAV5VW23_9BILA</name>
<sequence>PSYYWLFSDPFHSLFFAVTSSLSLLTNSLLIYTIFNARSADIDNYRYLLLCFALFDMVTSTMHFIALPHIHMTSTGFWFIPRNEGIFRSSGGTFSTILCFVYIASRSTFEDWTLAHWVALGAGIYVVYISAFLFCGWYTFMPSEYSRMVAPSFFIDLYNVDARDPDIGFFHITWK</sequence>
<feature type="non-terminal residue" evidence="2">
    <location>
        <position position="175"/>
    </location>
</feature>
<dbReference type="Proteomes" id="UP001432322">
    <property type="component" value="Unassembled WGS sequence"/>
</dbReference>
<evidence type="ECO:0000313" key="2">
    <source>
        <dbReference type="EMBL" id="GMT22720.1"/>
    </source>
</evidence>
<dbReference type="AlphaFoldDB" id="A0AAV5VW23"/>
<dbReference type="EMBL" id="BTSY01000004">
    <property type="protein sequence ID" value="GMT22720.1"/>
    <property type="molecule type" value="Genomic_DNA"/>
</dbReference>
<dbReference type="InterPro" id="IPR019423">
    <property type="entry name" value="7TM_GPCR_serpentine_rcpt_Srj"/>
</dbReference>
<reference evidence="2" key="1">
    <citation type="submission" date="2023-10" db="EMBL/GenBank/DDBJ databases">
        <title>Genome assembly of Pristionchus species.</title>
        <authorList>
            <person name="Yoshida K."/>
            <person name="Sommer R.J."/>
        </authorList>
    </citation>
    <scope>NUCLEOTIDE SEQUENCE</scope>
    <source>
        <strain evidence="2">RS5133</strain>
    </source>
</reference>